<dbReference type="InterPro" id="IPR027417">
    <property type="entry name" value="P-loop_NTPase"/>
</dbReference>
<accession>A0A1G8IVU3</accession>
<sequence>MSANAAIQSEPPQAEMSAAPILALRNVQRSFGPIQILFDISIELHPGEVHALIGENGAGKSTAMKIMSGYLEASDGEIVLDGQPVTFARSREAEARGVTLIHQEFNLAQLLSVEQNIFLGHELKKGWLLDHATMRAQTRELLDRLETPLDPRAKTADISVPEKQMVEIAKALSRKARVLIMDEPTAALTTRETEVLFRQIDRLKEEGTAILYTSHKLDEVARIADRITVMRDGHIVRTALRGELNEDQMAEAMVGRDLSDMFPPKRPADGAEPVLEVKNFTIGTLVKDVSFTLARGEILGFAGLVGSGRTELMEGLFGVRSSTGSVAINGRPVRIHNAEEAMTAGLVYLPEDRKENGLILTQDMRRNLTLLALKKFSNIVIDRKAEEAALDKAIVEFDIRAPSRDVLVGNMSGGNQQKVLLAKIMLAEPQIVIIDEPTRGIDVGTKQQFYTFIHKLAEAGHSVIVISSEMTEVIGLCDRVCVMRRGRIEGEVTGQEVNEDVIVRLAMGLEKKGNGHD</sequence>
<dbReference type="EMBL" id="FNEK01000001">
    <property type="protein sequence ID" value="SDI22953.1"/>
    <property type="molecule type" value="Genomic_DNA"/>
</dbReference>
<dbReference type="GO" id="GO:0016887">
    <property type="term" value="F:ATP hydrolysis activity"/>
    <property type="evidence" value="ECO:0007669"/>
    <property type="project" value="InterPro"/>
</dbReference>
<dbReference type="InterPro" id="IPR003593">
    <property type="entry name" value="AAA+_ATPase"/>
</dbReference>
<evidence type="ECO:0000256" key="6">
    <source>
        <dbReference type="ARBA" id="ARBA00022741"/>
    </source>
</evidence>
<dbReference type="SUPFAM" id="SSF52540">
    <property type="entry name" value="P-loop containing nucleoside triphosphate hydrolases"/>
    <property type="match status" value="2"/>
</dbReference>
<evidence type="ECO:0000256" key="9">
    <source>
        <dbReference type="ARBA" id="ARBA00023136"/>
    </source>
</evidence>
<keyword evidence="2" id="KW-0813">Transport</keyword>
<evidence type="ECO:0000256" key="4">
    <source>
        <dbReference type="ARBA" id="ARBA00022597"/>
    </source>
</evidence>
<keyword evidence="3" id="KW-1003">Cell membrane</keyword>
<keyword evidence="4" id="KW-0762">Sugar transport</keyword>
<evidence type="ECO:0000313" key="11">
    <source>
        <dbReference type="EMBL" id="SDI22953.1"/>
    </source>
</evidence>
<dbReference type="PANTHER" id="PTHR43790">
    <property type="entry name" value="CARBOHYDRATE TRANSPORT ATP-BINDING PROTEIN MG119-RELATED"/>
    <property type="match status" value="1"/>
</dbReference>
<comment type="subcellular location">
    <subcellularLocation>
        <location evidence="1">Cell membrane</location>
        <topology evidence="1">Peripheral membrane protein</topology>
    </subcellularLocation>
</comment>
<dbReference type="InterPro" id="IPR017871">
    <property type="entry name" value="ABC_transporter-like_CS"/>
</dbReference>
<evidence type="ECO:0000259" key="10">
    <source>
        <dbReference type="PROSITE" id="PS50893"/>
    </source>
</evidence>
<dbReference type="GO" id="GO:0005524">
    <property type="term" value="F:ATP binding"/>
    <property type="evidence" value="ECO:0007669"/>
    <property type="project" value="UniProtKB-KW"/>
</dbReference>
<evidence type="ECO:0000256" key="1">
    <source>
        <dbReference type="ARBA" id="ARBA00004202"/>
    </source>
</evidence>
<protein>
    <submittedName>
        <fullName evidence="11">Monosaccharide ABC transporter ATP-binding protein, CUT2 family</fullName>
    </submittedName>
</protein>
<dbReference type="InterPro" id="IPR003439">
    <property type="entry name" value="ABC_transporter-like_ATP-bd"/>
</dbReference>
<dbReference type="CDD" id="cd03216">
    <property type="entry name" value="ABC_Carb_Monos_I"/>
    <property type="match status" value="1"/>
</dbReference>
<dbReference type="InterPro" id="IPR050107">
    <property type="entry name" value="ABC_carbohydrate_import_ATPase"/>
</dbReference>
<keyword evidence="7 11" id="KW-0067">ATP-binding</keyword>
<dbReference type="PROSITE" id="PS00211">
    <property type="entry name" value="ABC_TRANSPORTER_1"/>
    <property type="match status" value="1"/>
</dbReference>
<dbReference type="PANTHER" id="PTHR43790:SF9">
    <property type="entry name" value="GALACTOFURANOSE TRANSPORTER ATP-BINDING PROTEIN YTFR"/>
    <property type="match status" value="1"/>
</dbReference>
<dbReference type="GO" id="GO:0005886">
    <property type="term" value="C:plasma membrane"/>
    <property type="evidence" value="ECO:0007669"/>
    <property type="project" value="UniProtKB-SubCell"/>
</dbReference>
<keyword evidence="6" id="KW-0547">Nucleotide-binding</keyword>
<evidence type="ECO:0000256" key="8">
    <source>
        <dbReference type="ARBA" id="ARBA00022967"/>
    </source>
</evidence>
<evidence type="ECO:0000256" key="7">
    <source>
        <dbReference type="ARBA" id="ARBA00022840"/>
    </source>
</evidence>
<dbReference type="FunFam" id="3.40.50.300:FF:000127">
    <property type="entry name" value="Ribose import ATP-binding protein RbsA"/>
    <property type="match status" value="1"/>
</dbReference>
<name>A0A1G8IVU3_9RHOB</name>
<dbReference type="AlphaFoldDB" id="A0A1G8IVU3"/>
<reference evidence="11 12" key="1">
    <citation type="submission" date="2016-10" db="EMBL/GenBank/DDBJ databases">
        <authorList>
            <person name="de Groot N.N."/>
        </authorList>
    </citation>
    <scope>NUCLEOTIDE SEQUENCE [LARGE SCALE GENOMIC DNA]</scope>
    <source>
        <strain evidence="11 12">DSM 25294</strain>
    </source>
</reference>
<keyword evidence="9" id="KW-0472">Membrane</keyword>
<gene>
    <name evidence="11" type="ORF">SAMN04488026_1001144</name>
</gene>
<feature type="domain" description="ABC transporter" evidence="10">
    <location>
        <begin position="22"/>
        <end position="257"/>
    </location>
</feature>
<dbReference type="Proteomes" id="UP000199382">
    <property type="component" value="Unassembled WGS sequence"/>
</dbReference>
<feature type="domain" description="ABC transporter" evidence="10">
    <location>
        <begin position="269"/>
        <end position="510"/>
    </location>
</feature>
<dbReference type="STRING" id="571298.SAMN04488026_1001144"/>
<organism evidence="11 12">
    <name type="scientific">Aliiruegeria lutimaris</name>
    <dbReference type="NCBI Taxonomy" id="571298"/>
    <lineage>
        <taxon>Bacteria</taxon>
        <taxon>Pseudomonadati</taxon>
        <taxon>Pseudomonadota</taxon>
        <taxon>Alphaproteobacteria</taxon>
        <taxon>Rhodobacterales</taxon>
        <taxon>Roseobacteraceae</taxon>
        <taxon>Aliiruegeria</taxon>
    </lineage>
</organism>
<proteinExistence type="predicted"/>
<evidence type="ECO:0000313" key="12">
    <source>
        <dbReference type="Proteomes" id="UP000199382"/>
    </source>
</evidence>
<dbReference type="Gene3D" id="3.40.50.300">
    <property type="entry name" value="P-loop containing nucleotide triphosphate hydrolases"/>
    <property type="match status" value="2"/>
</dbReference>
<evidence type="ECO:0000256" key="2">
    <source>
        <dbReference type="ARBA" id="ARBA00022448"/>
    </source>
</evidence>
<dbReference type="SMART" id="SM00382">
    <property type="entry name" value="AAA"/>
    <property type="match status" value="2"/>
</dbReference>
<dbReference type="PROSITE" id="PS50893">
    <property type="entry name" value="ABC_TRANSPORTER_2"/>
    <property type="match status" value="2"/>
</dbReference>
<evidence type="ECO:0000256" key="3">
    <source>
        <dbReference type="ARBA" id="ARBA00022475"/>
    </source>
</evidence>
<dbReference type="Pfam" id="PF00005">
    <property type="entry name" value="ABC_tran"/>
    <property type="match status" value="2"/>
</dbReference>
<evidence type="ECO:0000256" key="5">
    <source>
        <dbReference type="ARBA" id="ARBA00022737"/>
    </source>
</evidence>
<keyword evidence="12" id="KW-1185">Reference proteome</keyword>
<keyword evidence="8" id="KW-1278">Translocase</keyword>
<dbReference type="CDD" id="cd03215">
    <property type="entry name" value="ABC_Carb_Monos_II"/>
    <property type="match status" value="1"/>
</dbReference>
<keyword evidence="5" id="KW-0677">Repeat</keyword>